<evidence type="ECO:0000256" key="4">
    <source>
        <dbReference type="ARBA" id="ARBA00023136"/>
    </source>
</evidence>
<evidence type="ECO:0000256" key="5">
    <source>
        <dbReference type="ARBA" id="ARBA00023237"/>
    </source>
</evidence>
<reference evidence="8" key="1">
    <citation type="journal article" date="2014" name="Int. J. Syst. Evol. Microbiol.">
        <title>Complete genome sequence of Corynebacterium casei LMG S-19264T (=DSM 44701T), isolated from a smear-ripened cheese.</title>
        <authorList>
            <consortium name="US DOE Joint Genome Institute (JGI-PGF)"/>
            <person name="Walter F."/>
            <person name="Albersmeier A."/>
            <person name="Kalinowski J."/>
            <person name="Ruckert C."/>
        </authorList>
    </citation>
    <scope>NUCLEOTIDE SEQUENCE</scope>
    <source>
        <strain evidence="8">KCTC 23224</strain>
    </source>
</reference>
<evidence type="ECO:0000256" key="3">
    <source>
        <dbReference type="ARBA" id="ARBA00022729"/>
    </source>
</evidence>
<protein>
    <submittedName>
        <fullName evidence="8">Membrane protein</fullName>
    </submittedName>
</protein>
<comment type="subcellular location">
    <subcellularLocation>
        <location evidence="1">Membrane</location>
    </subcellularLocation>
</comment>
<evidence type="ECO:0000256" key="2">
    <source>
        <dbReference type="ARBA" id="ARBA00022692"/>
    </source>
</evidence>
<dbReference type="InterPro" id="IPR039910">
    <property type="entry name" value="D15-like"/>
</dbReference>
<feature type="chain" id="PRO_5035156294" evidence="6">
    <location>
        <begin position="19"/>
        <end position="764"/>
    </location>
</feature>
<name>A0A8J3G4I7_9BACT</name>
<keyword evidence="2" id="KW-0812">Transmembrane</keyword>
<accession>A0A8J3G4I7</accession>
<feature type="domain" description="Bacterial surface antigen (D15)" evidence="7">
    <location>
        <begin position="534"/>
        <end position="738"/>
    </location>
</feature>
<dbReference type="AlphaFoldDB" id="A0A8J3G4I7"/>
<dbReference type="RefSeq" id="WP_189579004.1">
    <property type="nucleotide sequence ID" value="NZ_BMYF01000003.1"/>
</dbReference>
<reference evidence="8" key="2">
    <citation type="submission" date="2020-09" db="EMBL/GenBank/DDBJ databases">
        <authorList>
            <person name="Sun Q."/>
            <person name="Kim S."/>
        </authorList>
    </citation>
    <scope>NUCLEOTIDE SEQUENCE</scope>
    <source>
        <strain evidence="8">KCTC 23224</strain>
    </source>
</reference>
<evidence type="ECO:0000256" key="6">
    <source>
        <dbReference type="SAM" id="SignalP"/>
    </source>
</evidence>
<dbReference type="Pfam" id="PF01103">
    <property type="entry name" value="Omp85"/>
    <property type="match status" value="1"/>
</dbReference>
<evidence type="ECO:0000259" key="7">
    <source>
        <dbReference type="Pfam" id="PF01103"/>
    </source>
</evidence>
<organism evidence="8 9">
    <name type="scientific">Mongoliitalea lutea</name>
    <dbReference type="NCBI Taxonomy" id="849756"/>
    <lineage>
        <taxon>Bacteria</taxon>
        <taxon>Pseudomonadati</taxon>
        <taxon>Bacteroidota</taxon>
        <taxon>Cytophagia</taxon>
        <taxon>Cytophagales</taxon>
        <taxon>Cyclobacteriaceae</taxon>
        <taxon>Mongoliitalea</taxon>
    </lineage>
</organism>
<gene>
    <name evidence="8" type="ORF">GCM10008106_06320</name>
</gene>
<keyword evidence="9" id="KW-1185">Reference proteome</keyword>
<comment type="caution">
    <text evidence="8">The sequence shown here is derived from an EMBL/GenBank/DDBJ whole genome shotgun (WGS) entry which is preliminary data.</text>
</comment>
<keyword evidence="5" id="KW-0998">Cell outer membrane</keyword>
<dbReference type="EMBL" id="BMYF01000003">
    <property type="protein sequence ID" value="GHB28426.1"/>
    <property type="molecule type" value="Genomic_DNA"/>
</dbReference>
<dbReference type="GO" id="GO:0019867">
    <property type="term" value="C:outer membrane"/>
    <property type="evidence" value="ECO:0007669"/>
    <property type="project" value="InterPro"/>
</dbReference>
<feature type="signal peptide" evidence="6">
    <location>
        <begin position="1"/>
        <end position="18"/>
    </location>
</feature>
<sequence>MRRIYLHMICFLLLSASACSVKKFIPEGEHLYTGYELTLETPIERRERQQLRSELESLVRPNPNSSILGQRFGLWAYYKGQKEKPGFINRYLARKFGEEPVYISKVQPQRTEGILLNRLENKGYFLGKASSEITRGRKYAQVAYTLTFGEAYRLASYTLQEDTTVLMKTIKEDLENTLLPVGSRFDLEKFKDERTRIDAMLKRKGYFNFNADLLIFEADTNQYTDKQFDLVLRLKSNVPQRSLHPYTIQNIAVFPNFSIGGSDRTGDTVHVRGVDIIQDELVFKPEYLEPYILFKNNTRFNPATSRLTSNRLSAIGNFRYVNIEFQQADTVLMEDGTFPLNARVFLSPLNKRSVRAELQGVTKSNTFVGPGLVLNYTNRNIFQAGEIFTLRGNVGYEQQVATGQREALQSIELGLQANLIFPRVLFPVPVMNRFQIAIPKTRMGLGFEYQNRTDLYLIQSYNASFGYFWNVNRYAYHEFNPLALSVVNLARTTPAFEEILNSNPFLRRSFEQQFILGLNYAFNYNQLVDEHRKTPLFFASTIDIAGNTLGAWNSIVNSRNPESFLGLEYAQYIKGDIDLRLYHRFTTENLLVARFFGGVGAPLGNSVSLPFVKQYFSGGPRSVRAFRIRSLGPGSFVPQSIGTGGFFDQAGDIIIESNLEYRFPFNKYLKGALFVDAGNVWLFNENEALPGGKFSSKWAEQLGVGAGFGLRFDIQIFVLRFDLAAPLRRPWLQPEERWLTDVRLRERDWRRDNLILNFAIGYPF</sequence>
<evidence type="ECO:0000313" key="8">
    <source>
        <dbReference type="EMBL" id="GHB28426.1"/>
    </source>
</evidence>
<keyword evidence="4" id="KW-0472">Membrane</keyword>
<dbReference type="PANTHER" id="PTHR12815:SF47">
    <property type="entry name" value="TRANSLOCATION AND ASSEMBLY MODULE SUBUNIT TAMA"/>
    <property type="match status" value="1"/>
</dbReference>
<dbReference type="Gene3D" id="2.40.160.50">
    <property type="entry name" value="membrane protein fhac: a member of the omp85/tpsb transporter family"/>
    <property type="match status" value="1"/>
</dbReference>
<dbReference type="Proteomes" id="UP000642809">
    <property type="component" value="Unassembled WGS sequence"/>
</dbReference>
<dbReference type="InterPro" id="IPR000184">
    <property type="entry name" value="Bac_surfAg_D15"/>
</dbReference>
<proteinExistence type="predicted"/>
<dbReference type="PROSITE" id="PS51257">
    <property type="entry name" value="PROKAR_LIPOPROTEIN"/>
    <property type="match status" value="1"/>
</dbReference>
<evidence type="ECO:0000256" key="1">
    <source>
        <dbReference type="ARBA" id="ARBA00004370"/>
    </source>
</evidence>
<evidence type="ECO:0000313" key="9">
    <source>
        <dbReference type="Proteomes" id="UP000642809"/>
    </source>
</evidence>
<dbReference type="PANTHER" id="PTHR12815">
    <property type="entry name" value="SORTING AND ASSEMBLY MACHINERY SAMM50 PROTEIN FAMILY MEMBER"/>
    <property type="match status" value="1"/>
</dbReference>
<keyword evidence="3 6" id="KW-0732">Signal</keyword>